<keyword evidence="7 17" id="KW-0378">Hydrolase</keyword>
<dbReference type="GO" id="GO:0008360">
    <property type="term" value="P:regulation of cell shape"/>
    <property type="evidence" value="ECO:0007669"/>
    <property type="project" value="UniProtKB-KW"/>
</dbReference>
<accession>A0A2U3LFP5</accession>
<evidence type="ECO:0000256" key="2">
    <source>
        <dbReference type="ARBA" id="ARBA00010621"/>
    </source>
</evidence>
<comment type="similarity">
    <text evidence="2 17">Belongs to the UppP family.</text>
</comment>
<feature type="transmembrane region" description="Helical" evidence="17">
    <location>
        <begin position="88"/>
        <end position="106"/>
    </location>
</feature>
<evidence type="ECO:0000256" key="14">
    <source>
        <dbReference type="ARBA" id="ARBA00032707"/>
    </source>
</evidence>
<evidence type="ECO:0000313" key="19">
    <source>
        <dbReference type="Proteomes" id="UP000238916"/>
    </source>
</evidence>
<keyword evidence="12 17" id="KW-0046">Antibiotic resistance</keyword>
<evidence type="ECO:0000256" key="13">
    <source>
        <dbReference type="ARBA" id="ARBA00023316"/>
    </source>
</evidence>
<dbReference type="Pfam" id="PF02673">
    <property type="entry name" value="BacA"/>
    <property type="match status" value="1"/>
</dbReference>
<evidence type="ECO:0000256" key="1">
    <source>
        <dbReference type="ARBA" id="ARBA00004651"/>
    </source>
</evidence>
<evidence type="ECO:0000256" key="15">
    <source>
        <dbReference type="ARBA" id="ARBA00032932"/>
    </source>
</evidence>
<keyword evidence="13 17" id="KW-0961">Cell wall biogenesis/degradation</keyword>
<keyword evidence="5 17" id="KW-1003">Cell membrane</keyword>
<sequence>MTVLHALILGIVQGLGEFLPISSSAHLVLIPWLFGWKDPALTNAGAALTFDVALHMGTLLAVVLYFWKDWVRLVKAALRRQASDDKRIFWYLVVATIPGGLFGLALEKQAENAFRKPLLIGIMMIVMGILLYLADKKRQLRKMDTMTMVDAIWIGLSQALAIIPGVSRSGSTMTTARFLDLTREDAARFSFLMSTPIILGAGVLKLRHLTMASIDLPFSVGVISAFVVGVLSISFLLRYLKSSNFALFVGYRFIIGILVIGLVLAGH</sequence>
<comment type="miscellaneous">
    <text evidence="17">Bacitracin is thought to be involved in the inhibition of peptidoglycan synthesis by sequestering undecaprenyl diphosphate, thereby reducing the pool of lipid carrier available.</text>
</comment>
<name>A0A2U3LFP5_9FIRM</name>
<evidence type="ECO:0000256" key="9">
    <source>
        <dbReference type="ARBA" id="ARBA00022984"/>
    </source>
</evidence>
<dbReference type="GO" id="GO:0071555">
    <property type="term" value="P:cell wall organization"/>
    <property type="evidence" value="ECO:0007669"/>
    <property type="project" value="UniProtKB-KW"/>
</dbReference>
<dbReference type="InterPro" id="IPR003824">
    <property type="entry name" value="UppP"/>
</dbReference>
<dbReference type="GO" id="GO:0009252">
    <property type="term" value="P:peptidoglycan biosynthetic process"/>
    <property type="evidence" value="ECO:0007669"/>
    <property type="project" value="UniProtKB-KW"/>
</dbReference>
<dbReference type="OrthoDB" id="9808289at2"/>
<dbReference type="GO" id="GO:0050380">
    <property type="term" value="F:undecaprenyl-diphosphatase activity"/>
    <property type="evidence" value="ECO:0007669"/>
    <property type="project" value="UniProtKB-UniRule"/>
</dbReference>
<evidence type="ECO:0000256" key="12">
    <source>
        <dbReference type="ARBA" id="ARBA00023251"/>
    </source>
</evidence>
<dbReference type="HAMAP" id="MF_01006">
    <property type="entry name" value="Undec_diphosphatase"/>
    <property type="match status" value="1"/>
</dbReference>
<dbReference type="AlphaFoldDB" id="A0A2U3LFP5"/>
<feature type="transmembrane region" description="Helical" evidence="17">
    <location>
        <begin position="245"/>
        <end position="265"/>
    </location>
</feature>
<dbReference type="NCBIfam" id="TIGR00753">
    <property type="entry name" value="undec_PP_bacA"/>
    <property type="match status" value="1"/>
</dbReference>
<feature type="transmembrane region" description="Helical" evidence="17">
    <location>
        <begin position="40"/>
        <end position="67"/>
    </location>
</feature>
<dbReference type="EMBL" id="OMOF01000434">
    <property type="protein sequence ID" value="SPF50743.1"/>
    <property type="molecule type" value="Genomic_DNA"/>
</dbReference>
<comment type="catalytic activity">
    <reaction evidence="16 17">
        <text>di-trans,octa-cis-undecaprenyl diphosphate + H2O = di-trans,octa-cis-undecaprenyl phosphate + phosphate + H(+)</text>
        <dbReference type="Rhea" id="RHEA:28094"/>
        <dbReference type="ChEBI" id="CHEBI:15377"/>
        <dbReference type="ChEBI" id="CHEBI:15378"/>
        <dbReference type="ChEBI" id="CHEBI:43474"/>
        <dbReference type="ChEBI" id="CHEBI:58405"/>
        <dbReference type="ChEBI" id="CHEBI:60392"/>
        <dbReference type="EC" id="3.6.1.27"/>
    </reaction>
</comment>
<feature type="transmembrane region" description="Helical" evidence="17">
    <location>
        <begin position="118"/>
        <end position="134"/>
    </location>
</feature>
<evidence type="ECO:0000256" key="8">
    <source>
        <dbReference type="ARBA" id="ARBA00022960"/>
    </source>
</evidence>
<evidence type="ECO:0000256" key="4">
    <source>
        <dbReference type="ARBA" id="ARBA00021581"/>
    </source>
</evidence>
<keyword evidence="6 17" id="KW-0812">Transmembrane</keyword>
<keyword evidence="11 17" id="KW-0472">Membrane</keyword>
<evidence type="ECO:0000256" key="7">
    <source>
        <dbReference type="ARBA" id="ARBA00022801"/>
    </source>
</evidence>
<dbReference type="GO" id="GO:0046677">
    <property type="term" value="P:response to antibiotic"/>
    <property type="evidence" value="ECO:0007669"/>
    <property type="project" value="UniProtKB-UniRule"/>
</dbReference>
<evidence type="ECO:0000256" key="11">
    <source>
        <dbReference type="ARBA" id="ARBA00023136"/>
    </source>
</evidence>
<keyword evidence="9 17" id="KW-0573">Peptidoglycan synthesis</keyword>
<feature type="transmembrane region" description="Helical" evidence="17">
    <location>
        <begin position="216"/>
        <end position="239"/>
    </location>
</feature>
<comment type="subcellular location">
    <subcellularLocation>
        <location evidence="1 17">Cell membrane</location>
        <topology evidence="1 17">Multi-pass membrane protein</topology>
    </subcellularLocation>
</comment>
<evidence type="ECO:0000313" key="18">
    <source>
        <dbReference type="EMBL" id="SPF50743.1"/>
    </source>
</evidence>
<gene>
    <name evidence="17 18" type="primary">uppP</name>
    <name evidence="18" type="ORF">SBF1_490012</name>
</gene>
<protein>
    <recommendedName>
        <fullName evidence="4 17">Undecaprenyl-diphosphatase</fullName>
        <ecNumber evidence="3 17">3.6.1.27</ecNumber>
    </recommendedName>
    <alternativeName>
        <fullName evidence="15 17">Bacitracin resistance protein</fullName>
    </alternativeName>
    <alternativeName>
        <fullName evidence="14 17">Undecaprenyl pyrophosphate phosphatase</fullName>
    </alternativeName>
</protein>
<dbReference type="GO" id="GO:0005886">
    <property type="term" value="C:plasma membrane"/>
    <property type="evidence" value="ECO:0007669"/>
    <property type="project" value="UniProtKB-SubCell"/>
</dbReference>
<dbReference type="PANTHER" id="PTHR30622">
    <property type="entry name" value="UNDECAPRENYL-DIPHOSPHATASE"/>
    <property type="match status" value="1"/>
</dbReference>
<dbReference type="EC" id="3.6.1.27" evidence="3 17"/>
<proteinExistence type="inferred from homology"/>
<evidence type="ECO:0000256" key="17">
    <source>
        <dbReference type="HAMAP-Rule" id="MF_01006"/>
    </source>
</evidence>
<evidence type="ECO:0000256" key="5">
    <source>
        <dbReference type="ARBA" id="ARBA00022475"/>
    </source>
</evidence>
<evidence type="ECO:0000256" key="16">
    <source>
        <dbReference type="ARBA" id="ARBA00047594"/>
    </source>
</evidence>
<evidence type="ECO:0000256" key="10">
    <source>
        <dbReference type="ARBA" id="ARBA00022989"/>
    </source>
</evidence>
<comment type="function">
    <text evidence="17">Catalyzes the dephosphorylation of undecaprenyl diphosphate (UPP). Confers resistance to bacitracin.</text>
</comment>
<keyword evidence="10 17" id="KW-1133">Transmembrane helix</keyword>
<evidence type="ECO:0000256" key="3">
    <source>
        <dbReference type="ARBA" id="ARBA00012374"/>
    </source>
</evidence>
<evidence type="ECO:0000256" key="6">
    <source>
        <dbReference type="ARBA" id="ARBA00022692"/>
    </source>
</evidence>
<dbReference type="PANTHER" id="PTHR30622:SF4">
    <property type="entry name" value="UNDECAPRENYL-DIPHOSPHATASE"/>
    <property type="match status" value="1"/>
</dbReference>
<reference evidence="19" key="1">
    <citation type="submission" date="2018-02" db="EMBL/GenBank/DDBJ databases">
        <authorList>
            <person name="Hausmann B."/>
        </authorList>
    </citation>
    <scope>NUCLEOTIDE SEQUENCE [LARGE SCALE GENOMIC DNA]</scope>
    <source>
        <strain evidence="19">Peat soil MAG SbF1</strain>
    </source>
</reference>
<organism evidence="18 19">
    <name type="scientific">Candidatus Desulfosporosinus infrequens</name>
    <dbReference type="NCBI Taxonomy" id="2043169"/>
    <lineage>
        <taxon>Bacteria</taxon>
        <taxon>Bacillati</taxon>
        <taxon>Bacillota</taxon>
        <taxon>Clostridia</taxon>
        <taxon>Eubacteriales</taxon>
        <taxon>Desulfitobacteriaceae</taxon>
        <taxon>Desulfosporosinus</taxon>
    </lineage>
</organism>
<dbReference type="Proteomes" id="UP000238916">
    <property type="component" value="Unassembled WGS sequence"/>
</dbReference>
<feature type="transmembrane region" description="Helical" evidence="17">
    <location>
        <begin position="186"/>
        <end position="204"/>
    </location>
</feature>
<keyword evidence="8 17" id="KW-0133">Cell shape</keyword>